<proteinExistence type="inferred from homology"/>
<dbReference type="PANTHER" id="PTHR43669">
    <property type="entry name" value="5-KETO-D-GLUCONATE 5-REDUCTASE"/>
    <property type="match status" value="1"/>
</dbReference>
<dbReference type="KEGG" id="slk:SLUN_31595"/>
<dbReference type="AlphaFoldDB" id="A0A2R4TAC4"/>
<evidence type="ECO:0008006" key="6">
    <source>
        <dbReference type="Google" id="ProtNLM"/>
    </source>
</evidence>
<dbReference type="InterPro" id="IPR036291">
    <property type="entry name" value="NAD(P)-bd_dom_sf"/>
</dbReference>
<dbReference type="PANTHER" id="PTHR43669:SF3">
    <property type="entry name" value="ALCOHOL DEHYDROGENASE, PUTATIVE (AFU_ORTHOLOGUE AFUA_3G03445)-RELATED"/>
    <property type="match status" value="1"/>
</dbReference>
<evidence type="ECO:0000313" key="4">
    <source>
        <dbReference type="EMBL" id="AVZ76078.1"/>
    </source>
</evidence>
<sequence length="122" mass="12437">MPSGSWSDDAAQQPGERQLVVVTGGSSGIGLACAERFRADGAEVVVLDLAHPDNPVDTTDHNAVEAAFAALPRTPDVLVNAAGIGAARSCSTWRRTSGSASSPPSASGSASTPWPPARSIRR</sequence>
<evidence type="ECO:0000313" key="5">
    <source>
        <dbReference type="Proteomes" id="UP000244201"/>
    </source>
</evidence>
<dbReference type="GO" id="GO:0016491">
    <property type="term" value="F:oxidoreductase activity"/>
    <property type="evidence" value="ECO:0007669"/>
    <property type="project" value="UniProtKB-KW"/>
</dbReference>
<comment type="similarity">
    <text evidence="1">Belongs to the short-chain dehydrogenases/reductases (SDR) family.</text>
</comment>
<dbReference type="Proteomes" id="UP000244201">
    <property type="component" value="Chromosome"/>
</dbReference>
<evidence type="ECO:0000256" key="2">
    <source>
        <dbReference type="ARBA" id="ARBA00023002"/>
    </source>
</evidence>
<gene>
    <name evidence="4" type="ORF">SLUN_31595</name>
</gene>
<protein>
    <recommendedName>
        <fullName evidence="6">Short-chain dehydrogenase</fullName>
    </recommendedName>
</protein>
<organism evidence="4 5">
    <name type="scientific">Streptomyces lunaelactis</name>
    <dbReference type="NCBI Taxonomy" id="1535768"/>
    <lineage>
        <taxon>Bacteria</taxon>
        <taxon>Bacillati</taxon>
        <taxon>Actinomycetota</taxon>
        <taxon>Actinomycetes</taxon>
        <taxon>Kitasatosporales</taxon>
        <taxon>Streptomycetaceae</taxon>
        <taxon>Streptomyces</taxon>
    </lineage>
</organism>
<evidence type="ECO:0000256" key="3">
    <source>
        <dbReference type="SAM" id="MobiDB-lite"/>
    </source>
</evidence>
<dbReference type="PRINTS" id="PR00081">
    <property type="entry name" value="GDHRDH"/>
</dbReference>
<dbReference type="EMBL" id="CP026304">
    <property type="protein sequence ID" value="AVZ76078.1"/>
    <property type="molecule type" value="Genomic_DNA"/>
</dbReference>
<dbReference type="SUPFAM" id="SSF51735">
    <property type="entry name" value="NAD(P)-binding Rossmann-fold domains"/>
    <property type="match status" value="1"/>
</dbReference>
<evidence type="ECO:0000256" key="1">
    <source>
        <dbReference type="ARBA" id="ARBA00006484"/>
    </source>
</evidence>
<accession>A0A2R4TAC4</accession>
<dbReference type="Gene3D" id="3.40.50.720">
    <property type="entry name" value="NAD(P)-binding Rossmann-like Domain"/>
    <property type="match status" value="1"/>
</dbReference>
<keyword evidence="2" id="KW-0560">Oxidoreductase</keyword>
<reference evidence="4 5" key="1">
    <citation type="submission" date="2018-01" db="EMBL/GenBank/DDBJ databases">
        <title>Complete genome sequence of Streptomyces lunaelactis MM109T, a Ferroverdin A producer isolated from cave moonmilk deposits.</title>
        <authorList>
            <person name="Naome A."/>
            <person name="Martinet L."/>
            <person name="Maciejewska M."/>
            <person name="Anderssen S."/>
            <person name="Adam D."/>
            <person name="Tenconi E."/>
            <person name="Deflandre B."/>
            <person name="Arguelles-Arias A."/>
            <person name="Calusinska M."/>
            <person name="Copieters W."/>
            <person name="Karim L."/>
            <person name="Hanikenne M."/>
            <person name="Baurain D."/>
            <person name="van Wezel G."/>
            <person name="Smargiasso N."/>
            <person name="de Pauw E."/>
            <person name="Delfosse P."/>
            <person name="Rigali S."/>
        </authorList>
    </citation>
    <scope>NUCLEOTIDE SEQUENCE [LARGE SCALE GENOMIC DNA]</scope>
    <source>
        <strain evidence="4 5">MM109</strain>
    </source>
</reference>
<dbReference type="InterPro" id="IPR002347">
    <property type="entry name" value="SDR_fam"/>
</dbReference>
<feature type="compositionally biased region" description="Low complexity" evidence="3">
    <location>
        <begin position="96"/>
        <end position="112"/>
    </location>
</feature>
<name>A0A2R4TAC4_9ACTN</name>
<feature type="region of interest" description="Disordered" evidence="3">
    <location>
        <begin position="90"/>
        <end position="122"/>
    </location>
</feature>
<dbReference type="Pfam" id="PF00106">
    <property type="entry name" value="adh_short"/>
    <property type="match status" value="1"/>
</dbReference>
<keyword evidence="5" id="KW-1185">Reference proteome</keyword>